<dbReference type="GO" id="GO:0016787">
    <property type="term" value="F:hydrolase activity"/>
    <property type="evidence" value="ECO:0007669"/>
    <property type="project" value="UniProtKB-KW"/>
</dbReference>
<accession>A0ABS9IAA5</accession>
<comment type="caution">
    <text evidence="1">The sequence shown here is derived from an EMBL/GenBank/DDBJ whole genome shotgun (WGS) entry which is preliminary data.</text>
</comment>
<evidence type="ECO:0000313" key="2">
    <source>
        <dbReference type="Proteomes" id="UP001162905"/>
    </source>
</evidence>
<organism evidence="1 2">
    <name type="scientific">Pseudomonas petrae</name>
    <dbReference type="NCBI Taxonomy" id="2912190"/>
    <lineage>
        <taxon>Bacteria</taxon>
        <taxon>Pseudomonadati</taxon>
        <taxon>Pseudomonadota</taxon>
        <taxon>Gammaproteobacteria</taxon>
        <taxon>Pseudomonadales</taxon>
        <taxon>Pseudomonadaceae</taxon>
        <taxon>Pseudomonas</taxon>
    </lineage>
</organism>
<dbReference type="RefSeq" id="WP_237253736.1">
    <property type="nucleotide sequence ID" value="NZ_JAKJXE010000001.1"/>
</dbReference>
<gene>
    <name evidence="1" type="ORF">L4G47_19095</name>
</gene>
<dbReference type="Proteomes" id="UP001162905">
    <property type="component" value="Unassembled WGS sequence"/>
</dbReference>
<evidence type="ECO:0000313" key="1">
    <source>
        <dbReference type="EMBL" id="MCF7544304.1"/>
    </source>
</evidence>
<keyword evidence="1" id="KW-0378">Hydrolase</keyword>
<dbReference type="InterPro" id="IPR036514">
    <property type="entry name" value="SGNH_hydro_sf"/>
</dbReference>
<dbReference type="SUPFAM" id="SSF52266">
    <property type="entry name" value="SGNH hydrolase"/>
    <property type="match status" value="1"/>
</dbReference>
<name>A0ABS9IAA5_9PSED</name>
<protein>
    <submittedName>
        <fullName evidence="1">SGNH/GDSL hydrolase family protein</fullName>
    </submittedName>
</protein>
<dbReference type="EMBL" id="JAKJXH010000021">
    <property type="protein sequence ID" value="MCF7544304.1"/>
    <property type="molecule type" value="Genomic_DNA"/>
</dbReference>
<keyword evidence="2" id="KW-1185">Reference proteome</keyword>
<dbReference type="Gene3D" id="3.40.50.1110">
    <property type="entry name" value="SGNH hydrolase"/>
    <property type="match status" value="1"/>
</dbReference>
<proteinExistence type="predicted"/>
<reference evidence="1" key="1">
    <citation type="submission" date="2022-01" db="EMBL/GenBank/DDBJ databases">
        <title>Pseudomonas sp. nov. isolated from Antarctic regolith.</title>
        <authorList>
            <person name="Novakova D."/>
            <person name="Sedlar K."/>
        </authorList>
    </citation>
    <scope>NUCLEOTIDE SEQUENCE</scope>
    <source>
        <strain evidence="1">P2647</strain>
    </source>
</reference>
<sequence length="204" mass="22638">MKEHQRFTPDQLVTLYIGTNDVAYDYDLGNSPALAKQLRANQMPSAQVMREQTLRVETAAQDTAALTQQILDQGAKRLLVFKLVDMGHLPWFRSAASQQFASTLSAAFNRKLIASLPDDPALLIIDPQRFIDETLGSPGRFGITHGAHEDACRDDDQDYCYPTTLKSMDADQTYLFAAGEHMTTRANALLAQYVLTQLNASALK</sequence>